<evidence type="ECO:0000313" key="13">
    <source>
        <dbReference type="Proteomes" id="UP000828251"/>
    </source>
</evidence>
<evidence type="ECO:0000256" key="9">
    <source>
        <dbReference type="ARBA" id="ARBA00042761"/>
    </source>
</evidence>
<dbReference type="EMBL" id="JAIQCV010000011">
    <property type="protein sequence ID" value="KAH1046965.1"/>
    <property type="molecule type" value="Genomic_DNA"/>
</dbReference>
<keyword evidence="3" id="KW-0479">Metal-binding</keyword>
<keyword evidence="6" id="KW-0460">Magnesium</keyword>
<accession>A0A9D3UL45</accession>
<dbReference type="InterPro" id="IPR036397">
    <property type="entry name" value="RNaseH_sf"/>
</dbReference>
<name>A0A9D3UL45_9ROSI</name>
<dbReference type="FunFam" id="3.30.420.10:FF:000114">
    <property type="entry name" value="Werner Syndrome-like exonuclease"/>
    <property type="match status" value="1"/>
</dbReference>
<evidence type="ECO:0000256" key="5">
    <source>
        <dbReference type="ARBA" id="ARBA00022839"/>
    </source>
</evidence>
<keyword evidence="2" id="KW-0540">Nuclease</keyword>
<dbReference type="AlphaFoldDB" id="A0A9D3UL45"/>
<feature type="domain" description="3'-5' exonuclease" evidence="11">
    <location>
        <begin position="121"/>
        <end position="300"/>
    </location>
</feature>
<dbReference type="SMART" id="SM00474">
    <property type="entry name" value="35EXOc"/>
    <property type="match status" value="1"/>
</dbReference>
<keyword evidence="13" id="KW-1185">Reference proteome</keyword>
<organism evidence="12 13">
    <name type="scientific">Gossypium stocksii</name>
    <dbReference type="NCBI Taxonomy" id="47602"/>
    <lineage>
        <taxon>Eukaryota</taxon>
        <taxon>Viridiplantae</taxon>
        <taxon>Streptophyta</taxon>
        <taxon>Embryophyta</taxon>
        <taxon>Tracheophyta</taxon>
        <taxon>Spermatophyta</taxon>
        <taxon>Magnoliopsida</taxon>
        <taxon>eudicotyledons</taxon>
        <taxon>Gunneridae</taxon>
        <taxon>Pentapetalae</taxon>
        <taxon>rosids</taxon>
        <taxon>malvids</taxon>
        <taxon>Malvales</taxon>
        <taxon>Malvaceae</taxon>
        <taxon>Malvoideae</taxon>
        <taxon>Gossypium</taxon>
    </lineage>
</organism>
<evidence type="ECO:0000256" key="4">
    <source>
        <dbReference type="ARBA" id="ARBA00022801"/>
    </source>
</evidence>
<proteinExistence type="predicted"/>
<dbReference type="PANTHER" id="PTHR13620">
    <property type="entry name" value="3-5 EXONUCLEASE"/>
    <property type="match status" value="1"/>
</dbReference>
<dbReference type="GO" id="GO:0008408">
    <property type="term" value="F:3'-5' exonuclease activity"/>
    <property type="evidence" value="ECO:0007669"/>
    <property type="project" value="InterPro"/>
</dbReference>
<evidence type="ECO:0000259" key="11">
    <source>
        <dbReference type="SMART" id="SM00474"/>
    </source>
</evidence>
<evidence type="ECO:0000256" key="3">
    <source>
        <dbReference type="ARBA" id="ARBA00022723"/>
    </source>
</evidence>
<keyword evidence="5" id="KW-0269">Exonuclease</keyword>
<dbReference type="InterPro" id="IPR051132">
    <property type="entry name" value="3-5_Exonuclease_domain"/>
</dbReference>
<dbReference type="InterPro" id="IPR002562">
    <property type="entry name" value="3'-5'_exonuclease_dom"/>
</dbReference>
<dbReference type="Gene3D" id="3.30.420.10">
    <property type="entry name" value="Ribonuclease H-like superfamily/Ribonuclease H"/>
    <property type="match status" value="1"/>
</dbReference>
<evidence type="ECO:0000256" key="7">
    <source>
        <dbReference type="ARBA" id="ARBA00023242"/>
    </source>
</evidence>
<dbReference type="Pfam" id="PF01612">
    <property type="entry name" value="DNA_pol_A_exo1"/>
    <property type="match status" value="1"/>
</dbReference>
<feature type="region of interest" description="Disordered" evidence="10">
    <location>
        <begin position="47"/>
        <end position="70"/>
    </location>
</feature>
<dbReference type="PANTHER" id="PTHR13620:SF109">
    <property type="entry name" value="3'-5' EXONUCLEASE"/>
    <property type="match status" value="1"/>
</dbReference>
<evidence type="ECO:0000256" key="10">
    <source>
        <dbReference type="SAM" id="MobiDB-lite"/>
    </source>
</evidence>
<dbReference type="SUPFAM" id="SSF53098">
    <property type="entry name" value="Ribonuclease H-like"/>
    <property type="match status" value="1"/>
</dbReference>
<evidence type="ECO:0000256" key="6">
    <source>
        <dbReference type="ARBA" id="ARBA00022842"/>
    </source>
</evidence>
<keyword evidence="7" id="KW-0539">Nucleus</keyword>
<evidence type="ECO:0000313" key="12">
    <source>
        <dbReference type="EMBL" id="KAH1046965.1"/>
    </source>
</evidence>
<dbReference type="InterPro" id="IPR012337">
    <property type="entry name" value="RNaseH-like_sf"/>
</dbReference>
<comment type="subcellular location">
    <subcellularLocation>
        <location evidence="1">Nucleus</location>
    </subcellularLocation>
</comment>
<sequence>MFFLEKFWRKFSKTSQNWMLKMLMGHSFSMDWDDHFTEDVIRLMDAIEATPPPPPPPSSGKKRKSVVHHQDNLKTGRRLPHSILSPPPSFPSSFARCQSNTRLRYPPLRFGGHILYSFTEDEVEKAAMELLKIVEIKKKEMGQVALGFDIEWKPSFQKGILPGKAAVMQICCDSQYCYVMHIFHSGIPQSLQVLLEDSEIIKVGVAIDGDAVKVFSDYKVSVNALEDLSDLANQKFDSDCRYWSLAALTEEFICKELPKPKKIRLGNWELYPLSNAQLQYAATDAFASWQIYQVLKSLPDAVKDSVDKRSETISSQ</sequence>
<dbReference type="OrthoDB" id="1920326at2759"/>
<dbReference type="GO" id="GO:0003676">
    <property type="term" value="F:nucleic acid binding"/>
    <property type="evidence" value="ECO:0007669"/>
    <property type="project" value="InterPro"/>
</dbReference>
<gene>
    <name evidence="12" type="ORF">J1N35_037749</name>
</gene>
<evidence type="ECO:0000256" key="8">
    <source>
        <dbReference type="ARBA" id="ARBA00040531"/>
    </source>
</evidence>
<dbReference type="CDD" id="cd06141">
    <property type="entry name" value="WRN_exo"/>
    <property type="match status" value="1"/>
</dbReference>
<dbReference type="Proteomes" id="UP000828251">
    <property type="component" value="Unassembled WGS sequence"/>
</dbReference>
<evidence type="ECO:0000256" key="2">
    <source>
        <dbReference type="ARBA" id="ARBA00022722"/>
    </source>
</evidence>
<evidence type="ECO:0000256" key="1">
    <source>
        <dbReference type="ARBA" id="ARBA00004123"/>
    </source>
</evidence>
<dbReference type="GO" id="GO:0006139">
    <property type="term" value="P:nucleobase-containing compound metabolic process"/>
    <property type="evidence" value="ECO:0007669"/>
    <property type="project" value="InterPro"/>
</dbReference>
<keyword evidence="4" id="KW-0378">Hydrolase</keyword>
<comment type="caution">
    <text evidence="12">The sequence shown here is derived from an EMBL/GenBank/DDBJ whole genome shotgun (WGS) entry which is preliminary data.</text>
</comment>
<dbReference type="GO" id="GO:0005634">
    <property type="term" value="C:nucleus"/>
    <property type="evidence" value="ECO:0007669"/>
    <property type="project" value="UniProtKB-SubCell"/>
</dbReference>
<reference evidence="12 13" key="1">
    <citation type="journal article" date="2021" name="Plant Biotechnol. J.">
        <title>Multi-omics assisted identification of the key and species-specific regulatory components of drought-tolerant mechanisms in Gossypium stocksii.</title>
        <authorList>
            <person name="Yu D."/>
            <person name="Ke L."/>
            <person name="Zhang D."/>
            <person name="Wu Y."/>
            <person name="Sun Y."/>
            <person name="Mei J."/>
            <person name="Sun J."/>
            <person name="Sun Y."/>
        </authorList>
    </citation>
    <scope>NUCLEOTIDE SEQUENCE [LARGE SCALE GENOMIC DNA]</scope>
    <source>
        <strain evidence="13">cv. E1</strain>
        <tissue evidence="12">Leaf</tissue>
    </source>
</reference>
<protein>
    <recommendedName>
        <fullName evidence="8">3'-5' exonuclease</fullName>
    </recommendedName>
    <alternativeName>
        <fullName evidence="9">Werner Syndrome-like exonuclease</fullName>
    </alternativeName>
</protein>
<dbReference type="GO" id="GO:0046872">
    <property type="term" value="F:metal ion binding"/>
    <property type="evidence" value="ECO:0007669"/>
    <property type="project" value="UniProtKB-KW"/>
</dbReference>